<gene>
    <name evidence="6" type="ORF">PO878_14690</name>
</gene>
<dbReference type="GO" id="GO:0003677">
    <property type="term" value="F:DNA binding"/>
    <property type="evidence" value="ECO:0007669"/>
    <property type="project" value="UniProtKB-UniRule"/>
</dbReference>
<dbReference type="InterPro" id="IPR036271">
    <property type="entry name" value="Tet_transcr_reg_TetR-rel_C_sf"/>
</dbReference>
<dbReference type="InterPro" id="IPR009057">
    <property type="entry name" value="Homeodomain-like_sf"/>
</dbReference>
<keyword evidence="1" id="KW-0805">Transcription regulation</keyword>
<dbReference type="SUPFAM" id="SSF46689">
    <property type="entry name" value="Homeodomain-like"/>
    <property type="match status" value="1"/>
</dbReference>
<dbReference type="Proteomes" id="UP001216390">
    <property type="component" value="Chromosome"/>
</dbReference>
<sequence length="204" mass="21364">MGRIAGVSPEETRSRILASAAALFARDGYDGASIADIAGDAGLTTGAIYAHHASKAELFVAALNRYGSPQLERLLAFDDAGDDTLALISERGRALARRRHLDGSLLVEAIVAAQRHPEVGVLLTERFAGREETLAALLDMGKRTRVVDAAVPSEAVARFLVMLSLGSLLVAALDLPAVDDDDWATVIDDLVGRLGSGPTAPPPS</sequence>
<dbReference type="Gene3D" id="1.10.357.10">
    <property type="entry name" value="Tetracycline Repressor, domain 2"/>
    <property type="match status" value="1"/>
</dbReference>
<evidence type="ECO:0000256" key="2">
    <source>
        <dbReference type="ARBA" id="ARBA00023125"/>
    </source>
</evidence>
<keyword evidence="2 4" id="KW-0238">DNA-binding</keyword>
<dbReference type="PROSITE" id="PS50977">
    <property type="entry name" value="HTH_TETR_2"/>
    <property type="match status" value="1"/>
</dbReference>
<dbReference type="KEGG" id="ima:PO878_14690"/>
<dbReference type="PRINTS" id="PR00455">
    <property type="entry name" value="HTHTETR"/>
</dbReference>
<evidence type="ECO:0000256" key="3">
    <source>
        <dbReference type="ARBA" id="ARBA00023163"/>
    </source>
</evidence>
<evidence type="ECO:0000313" key="7">
    <source>
        <dbReference type="Proteomes" id="UP001216390"/>
    </source>
</evidence>
<evidence type="ECO:0000256" key="1">
    <source>
        <dbReference type="ARBA" id="ARBA00023015"/>
    </source>
</evidence>
<keyword evidence="3" id="KW-0804">Transcription</keyword>
<accession>A0AAE9Y411</accession>
<proteinExistence type="predicted"/>
<protein>
    <submittedName>
        <fullName evidence="6">TetR/AcrR family transcriptional regulator</fullName>
    </submittedName>
</protein>
<dbReference type="PANTHER" id="PTHR47506">
    <property type="entry name" value="TRANSCRIPTIONAL REGULATORY PROTEIN"/>
    <property type="match status" value="1"/>
</dbReference>
<evidence type="ECO:0000313" key="6">
    <source>
        <dbReference type="EMBL" id="WCO65749.1"/>
    </source>
</evidence>
<dbReference type="RefSeq" id="WP_272735276.1">
    <property type="nucleotide sequence ID" value="NZ_CP116942.1"/>
</dbReference>
<dbReference type="PANTHER" id="PTHR47506:SF6">
    <property type="entry name" value="HTH-TYPE TRANSCRIPTIONAL REPRESSOR NEMR"/>
    <property type="match status" value="1"/>
</dbReference>
<reference evidence="6" key="1">
    <citation type="submission" date="2023-01" db="EMBL/GenBank/DDBJ databases">
        <title>The diversity of Class Acidimicrobiia in South China Sea sediment environments and the proposal of Iamia marina sp. nov., a novel species of the genus Iamia.</title>
        <authorList>
            <person name="He Y."/>
            <person name="Tian X."/>
        </authorList>
    </citation>
    <scope>NUCLEOTIDE SEQUENCE</scope>
    <source>
        <strain evidence="6">DSM 19957</strain>
    </source>
</reference>
<dbReference type="SUPFAM" id="SSF48498">
    <property type="entry name" value="Tetracyclin repressor-like, C-terminal domain"/>
    <property type="match status" value="1"/>
</dbReference>
<name>A0AAE9Y411_9ACTN</name>
<feature type="DNA-binding region" description="H-T-H motif" evidence="4">
    <location>
        <begin position="33"/>
        <end position="52"/>
    </location>
</feature>
<feature type="domain" description="HTH tetR-type" evidence="5">
    <location>
        <begin position="10"/>
        <end position="70"/>
    </location>
</feature>
<dbReference type="EMBL" id="CP116942">
    <property type="protein sequence ID" value="WCO65749.1"/>
    <property type="molecule type" value="Genomic_DNA"/>
</dbReference>
<evidence type="ECO:0000259" key="5">
    <source>
        <dbReference type="PROSITE" id="PS50977"/>
    </source>
</evidence>
<evidence type="ECO:0000256" key="4">
    <source>
        <dbReference type="PROSITE-ProRule" id="PRU00335"/>
    </source>
</evidence>
<dbReference type="AlphaFoldDB" id="A0AAE9Y411"/>
<keyword evidence="7" id="KW-1185">Reference proteome</keyword>
<dbReference type="Pfam" id="PF00440">
    <property type="entry name" value="TetR_N"/>
    <property type="match status" value="1"/>
</dbReference>
<dbReference type="InterPro" id="IPR001647">
    <property type="entry name" value="HTH_TetR"/>
</dbReference>
<organism evidence="6 7">
    <name type="scientific">Iamia majanohamensis</name>
    <dbReference type="NCBI Taxonomy" id="467976"/>
    <lineage>
        <taxon>Bacteria</taxon>
        <taxon>Bacillati</taxon>
        <taxon>Actinomycetota</taxon>
        <taxon>Acidimicrobiia</taxon>
        <taxon>Acidimicrobiales</taxon>
        <taxon>Iamiaceae</taxon>
        <taxon>Iamia</taxon>
    </lineage>
</organism>